<dbReference type="STRING" id="280332.CQ12_01855"/>
<dbReference type="InterPro" id="IPR018584">
    <property type="entry name" value="GT87"/>
</dbReference>
<sequence length="391" mass="42063">MIPALAMSFYIWLILVTTIPYPGKIGLDYNTLGTDWMVFYGAIRSVLDGNAPLIFDGDRFTDFINTAFAGWLSAPLEFRPWAYPPSFLLMLLPFAPLGFFGSYVAFQIVTAAALAVALRAFAANSLTSGALFAAVLICPASAINAINGQAVFLVAALIVGGFALLERRPYLAGLVLGLLTFKPQFCILVPIALVAAGQWRALLASGLSALAMMIASGLIFGWDLWLRWLPLIIENLVSPNEKWIEYGRMWGHSVYTCAVLIGVPQRLASWAQLLATLGAAISVVIAFRSRLGIREKIAIFLAATVLAAPHSGPYDGTLLVIAAAFWLMARAAPLPLWCWTLAFMVWLLPILSPPLVFPVGRTAPLFPVLLIGLLLRPAGPVEGVKAPVPAG</sequence>
<gene>
    <name evidence="9" type="ORF">CQ12_01855</name>
</gene>
<feature type="transmembrane region" description="Helical" evidence="8">
    <location>
        <begin position="269"/>
        <end position="287"/>
    </location>
</feature>
<evidence type="ECO:0000256" key="2">
    <source>
        <dbReference type="ARBA" id="ARBA00022475"/>
    </source>
</evidence>
<evidence type="ECO:0000256" key="3">
    <source>
        <dbReference type="ARBA" id="ARBA00022679"/>
    </source>
</evidence>
<comment type="caution">
    <text evidence="9">The sequence shown here is derived from an EMBL/GenBank/DDBJ whole genome shotgun (WGS) entry which is preliminary data.</text>
</comment>
<comment type="similarity">
    <text evidence="7">Belongs to the glycosyltransferase 87 family.</text>
</comment>
<keyword evidence="10" id="KW-1185">Reference proteome</keyword>
<keyword evidence="2" id="KW-1003">Cell membrane</keyword>
<dbReference type="EMBL" id="LLXZ01000191">
    <property type="protein sequence ID" value="KRQ97501.1"/>
    <property type="molecule type" value="Genomic_DNA"/>
</dbReference>
<dbReference type="Pfam" id="PF09594">
    <property type="entry name" value="GT87"/>
    <property type="match status" value="1"/>
</dbReference>
<keyword evidence="4 8" id="KW-0812">Transmembrane</keyword>
<evidence type="ECO:0000313" key="10">
    <source>
        <dbReference type="Proteomes" id="UP000050863"/>
    </source>
</evidence>
<evidence type="ECO:0008006" key="11">
    <source>
        <dbReference type="Google" id="ProtNLM"/>
    </source>
</evidence>
<evidence type="ECO:0000256" key="4">
    <source>
        <dbReference type="ARBA" id="ARBA00022692"/>
    </source>
</evidence>
<feature type="transmembrane region" description="Helical" evidence="8">
    <location>
        <begin position="121"/>
        <end position="142"/>
    </location>
</feature>
<keyword evidence="6 8" id="KW-0472">Membrane</keyword>
<keyword evidence="5 8" id="KW-1133">Transmembrane helix</keyword>
<accession>A0A0R3KRH6</accession>
<organism evidence="9 10">
    <name type="scientific">Bradyrhizobium jicamae</name>
    <dbReference type="NCBI Taxonomy" id="280332"/>
    <lineage>
        <taxon>Bacteria</taxon>
        <taxon>Pseudomonadati</taxon>
        <taxon>Pseudomonadota</taxon>
        <taxon>Alphaproteobacteria</taxon>
        <taxon>Hyphomicrobiales</taxon>
        <taxon>Nitrobacteraceae</taxon>
        <taxon>Bradyrhizobium</taxon>
    </lineage>
</organism>
<dbReference type="AlphaFoldDB" id="A0A0R3KRH6"/>
<dbReference type="GO" id="GO:0005886">
    <property type="term" value="C:plasma membrane"/>
    <property type="evidence" value="ECO:0007669"/>
    <property type="project" value="UniProtKB-SubCell"/>
</dbReference>
<protein>
    <recommendedName>
        <fullName evidence="11">DUF2029 domain-containing protein</fullName>
    </recommendedName>
</protein>
<keyword evidence="3" id="KW-0808">Transferase</keyword>
<evidence type="ECO:0000256" key="7">
    <source>
        <dbReference type="ARBA" id="ARBA00024033"/>
    </source>
</evidence>
<feature type="transmembrane region" description="Helical" evidence="8">
    <location>
        <begin position="172"/>
        <end position="196"/>
    </location>
</feature>
<evidence type="ECO:0000313" key="9">
    <source>
        <dbReference type="EMBL" id="KRQ97501.1"/>
    </source>
</evidence>
<name>A0A0R3KRH6_9BRAD</name>
<dbReference type="Proteomes" id="UP000050863">
    <property type="component" value="Unassembled WGS sequence"/>
</dbReference>
<comment type="subcellular location">
    <subcellularLocation>
        <location evidence="1">Cell membrane</location>
        <topology evidence="1">Multi-pass membrane protein</topology>
    </subcellularLocation>
</comment>
<evidence type="ECO:0000256" key="6">
    <source>
        <dbReference type="ARBA" id="ARBA00023136"/>
    </source>
</evidence>
<dbReference type="GO" id="GO:0016758">
    <property type="term" value="F:hexosyltransferase activity"/>
    <property type="evidence" value="ECO:0007669"/>
    <property type="project" value="InterPro"/>
</dbReference>
<evidence type="ECO:0000256" key="8">
    <source>
        <dbReference type="SAM" id="Phobius"/>
    </source>
</evidence>
<evidence type="ECO:0000256" key="5">
    <source>
        <dbReference type="ARBA" id="ARBA00022989"/>
    </source>
</evidence>
<feature type="transmembrane region" description="Helical" evidence="8">
    <location>
        <begin position="87"/>
        <end position="109"/>
    </location>
</feature>
<feature type="transmembrane region" description="Helical" evidence="8">
    <location>
        <begin position="299"/>
        <end position="328"/>
    </location>
</feature>
<feature type="transmembrane region" description="Helical" evidence="8">
    <location>
        <begin position="334"/>
        <end position="351"/>
    </location>
</feature>
<evidence type="ECO:0000256" key="1">
    <source>
        <dbReference type="ARBA" id="ARBA00004651"/>
    </source>
</evidence>
<feature type="transmembrane region" description="Helical" evidence="8">
    <location>
        <begin position="148"/>
        <end position="165"/>
    </location>
</feature>
<proteinExistence type="inferred from homology"/>
<feature type="transmembrane region" description="Helical" evidence="8">
    <location>
        <begin position="202"/>
        <end position="225"/>
    </location>
</feature>
<reference evidence="9 10" key="1">
    <citation type="submission" date="2014-03" db="EMBL/GenBank/DDBJ databases">
        <title>Bradyrhizobium valentinum sp. nov., isolated from effective nodules of Lupinus mariae-josephae, a lupine endemic of basic-lime soils in Eastern Spain.</title>
        <authorList>
            <person name="Duran D."/>
            <person name="Rey L."/>
            <person name="Navarro A."/>
            <person name="Busquets A."/>
            <person name="Imperial J."/>
            <person name="Ruiz-Argueso T."/>
        </authorList>
    </citation>
    <scope>NUCLEOTIDE SEQUENCE [LARGE SCALE GENOMIC DNA]</scope>
    <source>
        <strain evidence="9 10">PAC68</strain>
    </source>
</reference>